<dbReference type="EMBL" id="CP002287">
    <property type="protein sequence ID" value="ADP17375.1"/>
    <property type="molecule type" value="Genomic_DNA"/>
</dbReference>
<dbReference type="Proteomes" id="UP000006876">
    <property type="component" value="Chromosome"/>
</dbReference>
<dbReference type="OrthoDB" id="8687946at2"/>
<evidence type="ECO:0000313" key="1">
    <source>
        <dbReference type="EMBL" id="ADP17375.1"/>
    </source>
</evidence>
<accession>E3HTT5</accession>
<dbReference type="eggNOG" id="ENOG50331IH">
    <property type="taxonomic scope" value="Bacteria"/>
</dbReference>
<dbReference type="STRING" id="762376.AXYL_04055"/>
<reference evidence="1 2" key="1">
    <citation type="journal article" date="2011" name="J. Bacteriol.">
        <title>Complete genome sequence of the haloaromatic acid-degrading bacterium Achromobacter xylosoxidans A8.</title>
        <authorList>
            <person name="Strnad H."/>
            <person name="Ridl J."/>
            <person name="Paces J."/>
            <person name="Kolar M."/>
            <person name="Vlcek C."/>
            <person name="Paces V."/>
        </authorList>
    </citation>
    <scope>NUCLEOTIDE SEQUENCE [LARGE SCALE GENOMIC DNA]</scope>
    <source>
        <strain evidence="1 2">A8</strain>
    </source>
</reference>
<dbReference type="RefSeq" id="WP_013394686.1">
    <property type="nucleotide sequence ID" value="NC_014640.1"/>
</dbReference>
<protein>
    <submittedName>
        <fullName evidence="1">Uncharacterized protein</fullName>
    </submittedName>
</protein>
<sequence length="168" mass="18053">MSAPEISIPVEVVDAAINGWFSTLPDSRDQQEHFRIRMRAALAAAGFSAAGDAHELKRKTDLIAELSKIIHNMTVAQQAAWIEWQHGAGAQAGMRWIENGLAGPGQIPEEDEPYGTEAQAYFDANQADPLPACHCGRPSNILHMGNGYCSQEHYASAIAAQQGKGGEA</sequence>
<dbReference type="AlphaFoldDB" id="E3HTT5"/>
<dbReference type="KEGG" id="axy:AXYL_04055"/>
<name>E3HTT5_ACHXA</name>
<proteinExistence type="predicted"/>
<gene>
    <name evidence="1" type="ordered locus">AXYL_04055</name>
</gene>
<dbReference type="PATRIC" id="fig|762376.5.peg.4059"/>
<dbReference type="HOGENOM" id="CLU_1582999_0_0_4"/>
<organism evidence="1 2">
    <name type="scientific">Achromobacter xylosoxidans (strain A8)</name>
    <dbReference type="NCBI Taxonomy" id="762376"/>
    <lineage>
        <taxon>Bacteria</taxon>
        <taxon>Pseudomonadati</taxon>
        <taxon>Pseudomonadota</taxon>
        <taxon>Betaproteobacteria</taxon>
        <taxon>Burkholderiales</taxon>
        <taxon>Alcaligenaceae</taxon>
        <taxon>Achromobacter</taxon>
    </lineage>
</organism>
<evidence type="ECO:0000313" key="2">
    <source>
        <dbReference type="Proteomes" id="UP000006876"/>
    </source>
</evidence>